<accession>A0ACA9QWX7</accession>
<gene>
    <name evidence="1" type="ORF">ACOLOM_LOCUS13565</name>
</gene>
<dbReference type="EMBL" id="CAJVPT010062945">
    <property type="protein sequence ID" value="CAG8767797.1"/>
    <property type="molecule type" value="Genomic_DNA"/>
</dbReference>
<organism evidence="1 2">
    <name type="scientific">Acaulospora colombiana</name>
    <dbReference type="NCBI Taxonomy" id="27376"/>
    <lineage>
        <taxon>Eukaryota</taxon>
        <taxon>Fungi</taxon>
        <taxon>Fungi incertae sedis</taxon>
        <taxon>Mucoromycota</taxon>
        <taxon>Glomeromycotina</taxon>
        <taxon>Glomeromycetes</taxon>
        <taxon>Diversisporales</taxon>
        <taxon>Acaulosporaceae</taxon>
        <taxon>Acaulospora</taxon>
    </lineage>
</organism>
<feature type="non-terminal residue" evidence="1">
    <location>
        <position position="81"/>
    </location>
</feature>
<name>A0ACA9QWX7_9GLOM</name>
<reference evidence="1" key="1">
    <citation type="submission" date="2021-06" db="EMBL/GenBank/DDBJ databases">
        <authorList>
            <person name="Kallberg Y."/>
            <person name="Tangrot J."/>
            <person name="Rosling A."/>
        </authorList>
    </citation>
    <scope>NUCLEOTIDE SEQUENCE</scope>
    <source>
        <strain evidence="1">CL356</strain>
    </source>
</reference>
<keyword evidence="2" id="KW-1185">Reference proteome</keyword>
<comment type="caution">
    <text evidence="1">The sequence shown here is derived from an EMBL/GenBank/DDBJ whole genome shotgun (WGS) entry which is preliminary data.</text>
</comment>
<sequence length="81" mass="9184">MFLGPGDRDDAFIDNHERIQDVLETRLHVGGWHDCIRDAKAQARFQTQVPDSSLRRSKSEFEKEVLKSPIPPLSTPVLPTS</sequence>
<evidence type="ECO:0000313" key="2">
    <source>
        <dbReference type="Proteomes" id="UP000789525"/>
    </source>
</evidence>
<dbReference type="Proteomes" id="UP000789525">
    <property type="component" value="Unassembled WGS sequence"/>
</dbReference>
<protein>
    <submittedName>
        <fullName evidence="1">6650_t:CDS:1</fullName>
    </submittedName>
</protein>
<evidence type="ECO:0000313" key="1">
    <source>
        <dbReference type="EMBL" id="CAG8767797.1"/>
    </source>
</evidence>
<proteinExistence type="predicted"/>